<keyword evidence="1" id="KW-1133">Transmembrane helix</keyword>
<dbReference type="EMBL" id="MHLC01000026">
    <property type="protein sequence ID" value="OGZ00835.1"/>
    <property type="molecule type" value="Genomic_DNA"/>
</dbReference>
<keyword evidence="1" id="KW-0472">Membrane</keyword>
<proteinExistence type="predicted"/>
<dbReference type="InterPro" id="IPR011990">
    <property type="entry name" value="TPR-like_helical_dom_sf"/>
</dbReference>
<protein>
    <recommendedName>
        <fullName evidence="4">Tetratricopeptide repeat-like domain-containing protein</fullName>
    </recommendedName>
</protein>
<keyword evidence="1" id="KW-0812">Transmembrane</keyword>
<evidence type="ECO:0000313" key="3">
    <source>
        <dbReference type="Proteomes" id="UP000178495"/>
    </source>
</evidence>
<dbReference type="Gene3D" id="1.25.40.10">
    <property type="entry name" value="Tetratricopeptide repeat domain"/>
    <property type="match status" value="1"/>
</dbReference>
<gene>
    <name evidence="2" type="ORF">A3A43_02465</name>
</gene>
<sequence>MTHHTRKSIAVAATIAILAIAYYGSFLPLRKSQLFIHALRTVGQARSFPEFAEAMSVPLDAPSPIGQEELVRNMGNYLVNIIRGNAQNPELVAAVMQYMERYYAPILARGRGMSYEQNLFVLGTASEFAFIKTNNPQYLAAAKRYYLQGFSLGPNRPQPLYGLLDVYRMEGDLDRAIEMGEKIVSLWPSDERTKGVLEELKGDKRP</sequence>
<comment type="caution">
    <text evidence="2">The sequence shown here is derived from an EMBL/GenBank/DDBJ whole genome shotgun (WGS) entry which is preliminary data.</text>
</comment>
<dbReference type="STRING" id="1798652.A3A43_02465"/>
<accession>A0A1G2CHG8</accession>
<evidence type="ECO:0000256" key="1">
    <source>
        <dbReference type="SAM" id="Phobius"/>
    </source>
</evidence>
<organism evidence="2 3">
    <name type="scientific">Candidatus Liptonbacteria bacterium RIFCSPLOWO2_01_FULL_56_20</name>
    <dbReference type="NCBI Taxonomy" id="1798652"/>
    <lineage>
        <taxon>Bacteria</taxon>
        <taxon>Candidatus Liptoniibacteriota</taxon>
    </lineage>
</organism>
<dbReference type="AlphaFoldDB" id="A0A1G2CHG8"/>
<name>A0A1G2CHG8_9BACT</name>
<evidence type="ECO:0000313" key="2">
    <source>
        <dbReference type="EMBL" id="OGZ00835.1"/>
    </source>
</evidence>
<evidence type="ECO:0008006" key="4">
    <source>
        <dbReference type="Google" id="ProtNLM"/>
    </source>
</evidence>
<dbReference type="Proteomes" id="UP000178495">
    <property type="component" value="Unassembled WGS sequence"/>
</dbReference>
<feature type="transmembrane region" description="Helical" evidence="1">
    <location>
        <begin position="9"/>
        <end position="29"/>
    </location>
</feature>
<dbReference type="SUPFAM" id="SSF81901">
    <property type="entry name" value="HCP-like"/>
    <property type="match status" value="1"/>
</dbReference>
<reference evidence="2 3" key="1">
    <citation type="journal article" date="2016" name="Nat. Commun.">
        <title>Thousands of microbial genomes shed light on interconnected biogeochemical processes in an aquifer system.</title>
        <authorList>
            <person name="Anantharaman K."/>
            <person name="Brown C.T."/>
            <person name="Hug L.A."/>
            <person name="Sharon I."/>
            <person name="Castelle C.J."/>
            <person name="Probst A.J."/>
            <person name="Thomas B.C."/>
            <person name="Singh A."/>
            <person name="Wilkins M.J."/>
            <person name="Karaoz U."/>
            <person name="Brodie E.L."/>
            <person name="Williams K.H."/>
            <person name="Hubbard S.S."/>
            <person name="Banfield J.F."/>
        </authorList>
    </citation>
    <scope>NUCLEOTIDE SEQUENCE [LARGE SCALE GENOMIC DNA]</scope>
</reference>